<reference evidence="2 3" key="1">
    <citation type="submission" date="2017-06" db="EMBL/GenBank/DDBJ databases">
        <authorList>
            <person name="Kim H.J."/>
            <person name="Triplett B.A."/>
        </authorList>
    </citation>
    <scope>NUCLEOTIDE SEQUENCE [LARGE SCALE GENOMIC DNA]</scope>
    <source>
        <strain evidence="2 3">DSM 45207</strain>
    </source>
</reference>
<evidence type="ECO:0000313" key="3">
    <source>
        <dbReference type="Proteomes" id="UP000198348"/>
    </source>
</evidence>
<dbReference type="Pfam" id="PF01521">
    <property type="entry name" value="Fe-S_biosyn"/>
    <property type="match status" value="1"/>
</dbReference>
<name>A0A238WPR8_9PSEU</name>
<evidence type="ECO:0000259" key="1">
    <source>
        <dbReference type="Pfam" id="PF01521"/>
    </source>
</evidence>
<proteinExistence type="predicted"/>
<dbReference type="Proteomes" id="UP000198348">
    <property type="component" value="Unassembled WGS sequence"/>
</dbReference>
<dbReference type="OrthoDB" id="4554527at2"/>
<gene>
    <name evidence="2" type="ORF">SAMN06265360_10744</name>
</gene>
<feature type="domain" description="Core" evidence="1">
    <location>
        <begin position="2"/>
        <end position="87"/>
    </location>
</feature>
<sequence>MLAMTDVAAEAINALTEENEEQTDAGLRMAVDQASDGGAQLSLSVATTPEEGDQVVSSESGAKVFLEQQAAQLLEDKVLDVQKDEEGQLNFTISQQES</sequence>
<evidence type="ECO:0000313" key="2">
    <source>
        <dbReference type="EMBL" id="SNR48313.1"/>
    </source>
</evidence>
<dbReference type="Gene3D" id="2.60.300.12">
    <property type="entry name" value="HesB-like domain"/>
    <property type="match status" value="1"/>
</dbReference>
<dbReference type="InterPro" id="IPR035903">
    <property type="entry name" value="HesB-like_dom_sf"/>
</dbReference>
<accession>A0A238WPR8</accession>
<dbReference type="RefSeq" id="WP_089300886.1">
    <property type="nucleotide sequence ID" value="NZ_FZNW01000007.1"/>
</dbReference>
<dbReference type="EMBL" id="FZNW01000007">
    <property type="protein sequence ID" value="SNR48313.1"/>
    <property type="molecule type" value="Genomic_DNA"/>
</dbReference>
<organism evidence="2 3">
    <name type="scientific">Haloechinothrix alba</name>
    <dbReference type="NCBI Taxonomy" id="664784"/>
    <lineage>
        <taxon>Bacteria</taxon>
        <taxon>Bacillati</taxon>
        <taxon>Actinomycetota</taxon>
        <taxon>Actinomycetes</taxon>
        <taxon>Pseudonocardiales</taxon>
        <taxon>Pseudonocardiaceae</taxon>
        <taxon>Haloechinothrix</taxon>
    </lineage>
</organism>
<protein>
    <submittedName>
        <fullName evidence="2">Fe-S cluster assembly iron-binding protein IscA</fullName>
    </submittedName>
</protein>
<keyword evidence="3" id="KW-1185">Reference proteome</keyword>
<dbReference type="InterPro" id="IPR000361">
    <property type="entry name" value="ATAP_core_dom"/>
</dbReference>
<dbReference type="SUPFAM" id="SSF89360">
    <property type="entry name" value="HesB-like domain"/>
    <property type="match status" value="1"/>
</dbReference>
<dbReference type="AlphaFoldDB" id="A0A238WPR8"/>